<feature type="domain" description="Solute-binding protein family 3/N-terminal" evidence="6">
    <location>
        <begin position="40"/>
        <end position="260"/>
    </location>
</feature>
<dbReference type="InterPro" id="IPR001638">
    <property type="entry name" value="Solute-binding_3/MltF_N"/>
</dbReference>
<reference evidence="9" key="2">
    <citation type="submission" date="2023-12" db="EMBL/GenBank/DDBJ databases">
        <title>Isolation of organohalide respiring bacteria Dehalococcoides mccartyi strain GPTCE1 in groundwater collected near a chemical plant in Suzhou, China.</title>
        <authorList>
            <person name="Liu G."/>
        </authorList>
    </citation>
    <scope>NUCLEOTIDE SEQUENCE</scope>
    <source>
        <strain evidence="9">GPTCE1</strain>
    </source>
</reference>
<feature type="domain" description="Ionotropic glutamate receptor C-terminal" evidence="7">
    <location>
        <begin position="40"/>
        <end position="259"/>
    </location>
</feature>
<dbReference type="GO" id="GO:0015276">
    <property type="term" value="F:ligand-gated monoatomic ion channel activity"/>
    <property type="evidence" value="ECO:0007669"/>
    <property type="project" value="InterPro"/>
</dbReference>
<dbReference type="SMART" id="SM00062">
    <property type="entry name" value="PBPb"/>
    <property type="match status" value="1"/>
</dbReference>
<dbReference type="GO" id="GO:0016020">
    <property type="term" value="C:membrane"/>
    <property type="evidence" value="ECO:0007669"/>
    <property type="project" value="InterPro"/>
</dbReference>
<evidence type="ECO:0000256" key="3">
    <source>
        <dbReference type="ARBA" id="ARBA00022729"/>
    </source>
</evidence>
<evidence type="ECO:0000256" key="1">
    <source>
        <dbReference type="ARBA" id="ARBA00004196"/>
    </source>
</evidence>
<protein>
    <submittedName>
        <fullName evidence="8 9">ABC transporter substrate-binding protein</fullName>
    </submittedName>
</protein>
<dbReference type="EMBL" id="CP141531">
    <property type="protein sequence ID" value="WRO07904.1"/>
    <property type="molecule type" value="Genomic_DNA"/>
</dbReference>
<evidence type="ECO:0000313" key="9">
    <source>
        <dbReference type="EMBL" id="WRO07904.1"/>
    </source>
</evidence>
<evidence type="ECO:0000259" key="7">
    <source>
        <dbReference type="SMART" id="SM00079"/>
    </source>
</evidence>
<dbReference type="Proteomes" id="UP000053577">
    <property type="component" value="Unassembled WGS sequence"/>
</dbReference>
<dbReference type="GO" id="GO:0030313">
    <property type="term" value="C:cell envelope"/>
    <property type="evidence" value="ECO:0007669"/>
    <property type="project" value="UniProtKB-SubCell"/>
</dbReference>
<feature type="signal peptide" evidence="5">
    <location>
        <begin position="1"/>
        <end position="25"/>
    </location>
</feature>
<evidence type="ECO:0000259" key="6">
    <source>
        <dbReference type="SMART" id="SM00062"/>
    </source>
</evidence>
<gene>
    <name evidence="8" type="ORF">DA01_01955</name>
    <name evidence="9" type="ORF">VLL09_03175</name>
</gene>
<reference evidence="8 10" key="1">
    <citation type="journal article" date="2015" name="Sci. Rep.">
        <title>A comparative genomics and reductive dehalogenase gene transcription study of two chloroethene-respiring bacteria, Dehalococcoides mccartyi strains MB and 11a.</title>
        <authorList>
            <person name="Low A."/>
            <person name="Shen Z."/>
            <person name="Cheng D."/>
            <person name="Rogers M.J."/>
            <person name="Lee P.K."/>
            <person name="He J."/>
        </authorList>
    </citation>
    <scope>NUCLEOTIDE SEQUENCE [LARGE SCALE GENOMIC DNA]</scope>
    <source>
        <strain evidence="8 10">MB</strain>
    </source>
</reference>
<dbReference type="OrthoDB" id="9774451at2"/>
<evidence type="ECO:0000313" key="10">
    <source>
        <dbReference type="Proteomes" id="UP000053577"/>
    </source>
</evidence>
<comment type="subcellular location">
    <subcellularLocation>
        <location evidence="1">Cell envelope</location>
    </subcellularLocation>
</comment>
<organism evidence="8 10">
    <name type="scientific">Dehalococcoides mccartyi</name>
    <dbReference type="NCBI Taxonomy" id="61435"/>
    <lineage>
        <taxon>Bacteria</taxon>
        <taxon>Bacillati</taxon>
        <taxon>Chloroflexota</taxon>
        <taxon>Dehalococcoidia</taxon>
        <taxon>Dehalococcoidales</taxon>
        <taxon>Dehalococcoidaceae</taxon>
        <taxon>Dehalococcoides</taxon>
    </lineage>
</organism>
<proteinExistence type="inferred from homology"/>
<accession>A0A0V8M4P1</accession>
<keyword evidence="3 5" id="KW-0732">Signal</keyword>
<dbReference type="PATRIC" id="fig|61435.5.peg.396"/>
<dbReference type="Pfam" id="PF00497">
    <property type="entry name" value="SBP_bac_3"/>
    <property type="match status" value="1"/>
</dbReference>
<dbReference type="SMART" id="SM00079">
    <property type="entry name" value="PBPe"/>
    <property type="match status" value="1"/>
</dbReference>
<dbReference type="RefSeq" id="WP_058292204.1">
    <property type="nucleotide sequence ID" value="NZ_CP141531.1"/>
</dbReference>
<dbReference type="EMBL" id="JGYD01000010">
    <property type="protein sequence ID" value="KSV18764.1"/>
    <property type="molecule type" value="Genomic_DNA"/>
</dbReference>
<dbReference type="Proteomes" id="UP001327986">
    <property type="component" value="Chromosome"/>
</dbReference>
<dbReference type="InterPro" id="IPR018313">
    <property type="entry name" value="SBP_3_CS"/>
</dbReference>
<dbReference type="PROSITE" id="PS51257">
    <property type="entry name" value="PROKAR_LIPOPROTEIN"/>
    <property type="match status" value="1"/>
</dbReference>
<dbReference type="Gene3D" id="3.40.190.10">
    <property type="entry name" value="Periplasmic binding protein-like II"/>
    <property type="match status" value="2"/>
</dbReference>
<dbReference type="InterPro" id="IPR001320">
    <property type="entry name" value="Iontro_rcpt_C"/>
</dbReference>
<dbReference type="CDD" id="cd13624">
    <property type="entry name" value="PBP2_Arg_Lys_His"/>
    <property type="match status" value="1"/>
</dbReference>
<evidence type="ECO:0000313" key="8">
    <source>
        <dbReference type="EMBL" id="KSV18764.1"/>
    </source>
</evidence>
<feature type="chain" id="PRO_5006894176" evidence="5">
    <location>
        <begin position="26"/>
        <end position="260"/>
    </location>
</feature>
<dbReference type="PANTHER" id="PTHR35936">
    <property type="entry name" value="MEMBRANE-BOUND LYTIC MUREIN TRANSGLYCOSYLASE F"/>
    <property type="match status" value="1"/>
</dbReference>
<dbReference type="SUPFAM" id="SSF53850">
    <property type="entry name" value="Periplasmic binding protein-like II"/>
    <property type="match status" value="1"/>
</dbReference>
<dbReference type="AlphaFoldDB" id="A0A0V8M4P1"/>
<dbReference type="PROSITE" id="PS01039">
    <property type="entry name" value="SBP_BACTERIAL_3"/>
    <property type="match status" value="1"/>
</dbReference>
<evidence type="ECO:0000256" key="2">
    <source>
        <dbReference type="ARBA" id="ARBA00010333"/>
    </source>
</evidence>
<evidence type="ECO:0000256" key="5">
    <source>
        <dbReference type="SAM" id="SignalP"/>
    </source>
</evidence>
<dbReference type="PANTHER" id="PTHR35936:SF17">
    <property type="entry name" value="ARGININE-BINDING EXTRACELLULAR PROTEIN ARTP"/>
    <property type="match status" value="1"/>
</dbReference>
<comment type="similarity">
    <text evidence="2 4">Belongs to the bacterial solute-binding protein 3 family.</text>
</comment>
<name>A0A0V8M4P1_9CHLR</name>
<evidence type="ECO:0000256" key="4">
    <source>
        <dbReference type="RuleBase" id="RU003744"/>
    </source>
</evidence>
<sequence length="260" mass="28160">MKRLSTILMSLILSGALLFSGCQSSTDDTDDNDDSTAKIQVTVVTDATWPPFEYVNEQTHAIEGFDIDLMKAIAEKGNLEVTFQNVAWDALLAGLATGQYKVAISSITINAERAEKWLFSDPYFNAGQMVCVQKNNTTILSHNDLTGKKVAAQTGTTGFIEAQKIEGATVKSYDEIGLAFQDLMNGQIDAVICDTPVAIDYVNANIDKIKKVGTAFTDEFYGISVAKGQTEILARINQGLAAVIADGTFDQLVAKWNLNP</sequence>